<evidence type="ECO:0000256" key="1">
    <source>
        <dbReference type="ARBA" id="ARBA00004141"/>
    </source>
</evidence>
<feature type="transmembrane region" description="Helical" evidence="5">
    <location>
        <begin position="127"/>
        <end position="147"/>
    </location>
</feature>
<feature type="transmembrane region" description="Helical" evidence="5">
    <location>
        <begin position="66"/>
        <end position="84"/>
    </location>
</feature>
<evidence type="ECO:0000259" key="6">
    <source>
        <dbReference type="Pfam" id="PF00892"/>
    </source>
</evidence>
<comment type="subcellular location">
    <subcellularLocation>
        <location evidence="1">Membrane</location>
        <topology evidence="1">Multi-pass membrane protein</topology>
    </subcellularLocation>
</comment>
<feature type="transmembrane region" description="Helical" evidence="5">
    <location>
        <begin position="32"/>
        <end position="54"/>
    </location>
</feature>
<dbReference type="SUPFAM" id="SSF103481">
    <property type="entry name" value="Multidrug resistance efflux transporter EmrE"/>
    <property type="match status" value="2"/>
</dbReference>
<dbReference type="AlphaFoldDB" id="A0AAD5L5F8"/>
<dbReference type="Gene3D" id="1.10.3730.20">
    <property type="match status" value="1"/>
</dbReference>
<dbReference type="Proteomes" id="UP001209570">
    <property type="component" value="Unassembled WGS sequence"/>
</dbReference>
<evidence type="ECO:0000256" key="4">
    <source>
        <dbReference type="ARBA" id="ARBA00023136"/>
    </source>
</evidence>
<protein>
    <recommendedName>
        <fullName evidence="6">EamA domain-containing protein</fullName>
    </recommendedName>
</protein>
<evidence type="ECO:0000256" key="5">
    <source>
        <dbReference type="SAM" id="Phobius"/>
    </source>
</evidence>
<keyword evidence="4 5" id="KW-0472">Membrane</keyword>
<feature type="transmembrane region" description="Helical" evidence="5">
    <location>
        <begin position="96"/>
        <end position="115"/>
    </location>
</feature>
<keyword evidence="8" id="KW-1185">Reference proteome</keyword>
<dbReference type="GO" id="GO:0016020">
    <property type="term" value="C:membrane"/>
    <property type="evidence" value="ECO:0007669"/>
    <property type="project" value="UniProtKB-SubCell"/>
</dbReference>
<feature type="transmembrane region" description="Helical" evidence="5">
    <location>
        <begin position="159"/>
        <end position="177"/>
    </location>
</feature>
<dbReference type="PANTHER" id="PTHR22911">
    <property type="entry name" value="ACYL-MALONYL CONDENSING ENZYME-RELATED"/>
    <property type="match status" value="1"/>
</dbReference>
<feature type="transmembrane region" description="Helical" evidence="5">
    <location>
        <begin position="183"/>
        <end position="200"/>
    </location>
</feature>
<feature type="domain" description="EamA" evidence="6">
    <location>
        <begin position="4"/>
        <end position="48"/>
    </location>
</feature>
<dbReference type="EMBL" id="JAKCXM010002457">
    <property type="protein sequence ID" value="KAJ0390206.1"/>
    <property type="molecule type" value="Genomic_DNA"/>
</dbReference>
<gene>
    <name evidence="7" type="ORF">P43SY_010652</name>
</gene>
<comment type="caution">
    <text evidence="7">The sequence shown here is derived from an EMBL/GenBank/DDBJ whole genome shotgun (WGS) entry which is preliminary data.</text>
</comment>
<evidence type="ECO:0000256" key="2">
    <source>
        <dbReference type="ARBA" id="ARBA00022692"/>
    </source>
</evidence>
<evidence type="ECO:0000256" key="3">
    <source>
        <dbReference type="ARBA" id="ARBA00022989"/>
    </source>
</evidence>
<organism evidence="7 8">
    <name type="scientific">Pythium insidiosum</name>
    <name type="common">Pythiosis disease agent</name>
    <dbReference type="NCBI Taxonomy" id="114742"/>
    <lineage>
        <taxon>Eukaryota</taxon>
        <taxon>Sar</taxon>
        <taxon>Stramenopiles</taxon>
        <taxon>Oomycota</taxon>
        <taxon>Peronosporomycetes</taxon>
        <taxon>Pythiales</taxon>
        <taxon>Pythiaceae</taxon>
        <taxon>Pythium</taxon>
    </lineage>
</organism>
<dbReference type="InterPro" id="IPR037185">
    <property type="entry name" value="EmrE-like"/>
</dbReference>
<evidence type="ECO:0000313" key="7">
    <source>
        <dbReference type="EMBL" id="KAJ0390206.1"/>
    </source>
</evidence>
<proteinExistence type="predicted"/>
<sequence>MVLTDAVVIIFTSPVITFLLGALLLREPVERIDFACALLSYAGVLFVTRPASIFPAEASHKPNDTTAVIAALGAAFTQACAYIATRKLHEVHFMAIMHYFSIFGVIFASLTTLAFGVRPQIPSQPGVVLALVGSACFSTVGLLFLTLGFQQEKAGIASVMRYFDVVFVFILDITFLGESVNGYSILGGCIILSGAVIIAIRRSREKK</sequence>
<keyword evidence="3 5" id="KW-1133">Transmembrane helix</keyword>
<feature type="transmembrane region" description="Helical" evidence="5">
    <location>
        <begin position="6"/>
        <end position="25"/>
    </location>
</feature>
<dbReference type="PANTHER" id="PTHR22911:SF6">
    <property type="entry name" value="SOLUTE CARRIER FAMILY 35 MEMBER G1"/>
    <property type="match status" value="1"/>
</dbReference>
<evidence type="ECO:0000313" key="8">
    <source>
        <dbReference type="Proteomes" id="UP001209570"/>
    </source>
</evidence>
<keyword evidence="2 5" id="KW-0812">Transmembrane</keyword>
<accession>A0AAD5L5F8</accession>
<name>A0AAD5L5F8_PYTIN</name>
<dbReference type="InterPro" id="IPR000620">
    <property type="entry name" value="EamA_dom"/>
</dbReference>
<reference evidence="7" key="1">
    <citation type="submission" date="2021-12" db="EMBL/GenBank/DDBJ databases">
        <title>Prjna785345.</title>
        <authorList>
            <person name="Rujirawat T."/>
            <person name="Krajaejun T."/>
        </authorList>
    </citation>
    <scope>NUCLEOTIDE SEQUENCE</scope>
    <source>
        <strain evidence="7">Pi057C3</strain>
    </source>
</reference>
<feature type="domain" description="EamA" evidence="6">
    <location>
        <begin position="66"/>
        <end position="199"/>
    </location>
</feature>
<dbReference type="Pfam" id="PF00892">
    <property type="entry name" value="EamA"/>
    <property type="match status" value="2"/>
</dbReference>